<sequence length="1051" mass="114467">MSIEVFRFVTIRPPQDPEDSGSQAIIDLELPKSAFFDSLRRLRASASRESVLGAVTKFETTSEFIDSPRKVDQRLLDFAAAVRRLPSEGFWTQGDQAFSQIFDTTAADFLKTDAFTTPFANIAESIVAATADASVPPRVRGLLVRVVRTLWLIKRLAGSGTITQTTFANAPIVLPDGIFPLPEAEISSKGQQTAAAAASQAAAEVQRKHVGQLSIELEAHQRATTELLNAFEQSGPKPTTPPGGKKPTAAQRVRPPAGFFLSDAAANELSPSTRSVLEKVGISSTQQIDVAKSVTLLERQSSAIAKQLYAGNGTNGTMVRIGNSIIPQKALTTGWTVYSGPGSGPLAETPGPCPPAPSTTQQDDGVTVPTGHGEARILGIADLLVLEQELLRYELGEIAHIENVLRSEVRSRISKTKDTAEVTQTTTTEVTQEKEQDLASTDRFELQTESQTVINDTASQQAGLTIHASYGPSVDATANYNTSSSSSTQQSNTTSASYAREVTNKAVDRVQTRKLTTRTVTTTHEIEEINRHSFDNKDGADDITGLYRYLDKIYRAQVVNYGKRLMLEFVVPEPAAFLRYSLSHRPVKNVNQVNPDPPGYCLADGTSFVALQASDITPSNYLYWASKYGAQDASPPPTAIFIATGSTKSPDSMPTTESDGPRKISSALFDVKIPDGYLCQKAFVNIYGETQAGVHKVVYQLQEEQGEYVEPWDDNITYTLQSTPTLTVSVNSLGFHNYEILATAFCTLSLVTFQDWQLKTFSSIMNAYNDLKSSYDTAIEEARLHASDGSISGTNPNVNRVTEQTELKKGCISLLTGQRFELFDAMQRNVAPYGYPEIDFAEAKAEGRYVQMFEQSFEWNNMVYLFYRYFWGKKDDWVTIAQLTDDDPLFAQFLGAGAARVQVPVRLGFEQNILTYLSTGEIWAGEGTVINRDGGDPDPFQLSIIDELKSQAGNNDVEGVGTLTVVHNSAAVTGTGTEFTPDDEKRRIIIGGVTYVIKSVQDPLTITLLTPFTGDSAQGVGYATGGKLVGQPWEVKLPTNLIKLDGSMVIG</sequence>
<accession>A0A934K684</accession>
<evidence type="ECO:0000313" key="2">
    <source>
        <dbReference type="EMBL" id="MBJ7597418.1"/>
    </source>
</evidence>
<reference evidence="2" key="1">
    <citation type="submission" date="2020-10" db="EMBL/GenBank/DDBJ databases">
        <title>Ca. Dormibacterota MAGs.</title>
        <authorList>
            <person name="Montgomery K."/>
        </authorList>
    </citation>
    <scope>NUCLEOTIDE SEQUENCE [LARGE SCALE GENOMIC DNA]</scope>
    <source>
        <strain evidence="2">SC8812_S17_10</strain>
    </source>
</reference>
<feature type="compositionally biased region" description="Basic and acidic residues" evidence="1">
    <location>
        <begin position="431"/>
        <end position="441"/>
    </location>
</feature>
<organism evidence="2 3">
    <name type="scientific">Candidatus Nephthysia bennettiae</name>
    <dbReference type="NCBI Taxonomy" id="3127016"/>
    <lineage>
        <taxon>Bacteria</taxon>
        <taxon>Bacillati</taxon>
        <taxon>Candidatus Dormiibacterota</taxon>
        <taxon>Candidatus Dormibacteria</taxon>
        <taxon>Candidatus Dormibacterales</taxon>
        <taxon>Candidatus Dormibacteraceae</taxon>
        <taxon>Candidatus Nephthysia</taxon>
    </lineage>
</organism>
<dbReference type="RefSeq" id="WP_338199617.1">
    <property type="nucleotide sequence ID" value="NZ_JAEKNR010000061.1"/>
</dbReference>
<dbReference type="Proteomes" id="UP000612893">
    <property type="component" value="Unassembled WGS sequence"/>
</dbReference>
<dbReference type="EMBL" id="JAEKNR010000061">
    <property type="protein sequence ID" value="MBJ7597418.1"/>
    <property type="molecule type" value="Genomic_DNA"/>
</dbReference>
<protein>
    <submittedName>
        <fullName evidence="2">Uncharacterized protein</fullName>
    </submittedName>
</protein>
<name>A0A934K684_9BACT</name>
<feature type="region of interest" description="Disordered" evidence="1">
    <location>
        <begin position="479"/>
        <end position="505"/>
    </location>
</feature>
<feature type="region of interest" description="Disordered" evidence="1">
    <location>
        <begin position="231"/>
        <end position="251"/>
    </location>
</feature>
<evidence type="ECO:0000313" key="3">
    <source>
        <dbReference type="Proteomes" id="UP000612893"/>
    </source>
</evidence>
<proteinExistence type="predicted"/>
<feature type="compositionally biased region" description="Low complexity" evidence="1">
    <location>
        <begin position="421"/>
        <end position="430"/>
    </location>
</feature>
<feature type="compositionally biased region" description="Low complexity" evidence="1">
    <location>
        <begin position="479"/>
        <end position="499"/>
    </location>
</feature>
<comment type="caution">
    <text evidence="2">The sequence shown here is derived from an EMBL/GenBank/DDBJ whole genome shotgun (WGS) entry which is preliminary data.</text>
</comment>
<feature type="region of interest" description="Disordered" evidence="1">
    <location>
        <begin position="416"/>
        <end position="441"/>
    </location>
</feature>
<dbReference type="AlphaFoldDB" id="A0A934K684"/>
<evidence type="ECO:0000256" key="1">
    <source>
        <dbReference type="SAM" id="MobiDB-lite"/>
    </source>
</evidence>
<feature type="region of interest" description="Disordered" evidence="1">
    <location>
        <begin position="347"/>
        <end position="370"/>
    </location>
</feature>
<keyword evidence="3" id="KW-1185">Reference proteome</keyword>
<gene>
    <name evidence="2" type="ORF">JF922_04950</name>
</gene>